<dbReference type="OrthoDB" id="9783748at2"/>
<evidence type="ECO:0008006" key="4">
    <source>
        <dbReference type="Google" id="ProtNLM"/>
    </source>
</evidence>
<dbReference type="CDD" id="cd11576">
    <property type="entry name" value="GH99_GH71_like_2"/>
    <property type="match status" value="1"/>
</dbReference>
<reference evidence="2 3" key="1">
    <citation type="submission" date="2016-10" db="EMBL/GenBank/DDBJ databases">
        <authorList>
            <person name="de Groot N.N."/>
        </authorList>
    </citation>
    <scope>NUCLEOTIDE SEQUENCE [LARGE SCALE GENOMIC DNA]</scope>
    <source>
        <strain evidence="2 3">DSM 21668</strain>
    </source>
</reference>
<dbReference type="EMBL" id="FNGS01000010">
    <property type="protein sequence ID" value="SDM86871.1"/>
    <property type="molecule type" value="Genomic_DNA"/>
</dbReference>
<accession>A0A1G9WRP0</accession>
<evidence type="ECO:0000313" key="2">
    <source>
        <dbReference type="EMBL" id="SDM86871.1"/>
    </source>
</evidence>
<dbReference type="STRING" id="563176.SAMN04488090_4398"/>
<sequence length="408" mass="46197">MKKLLLALLLTHAASAQTYTNVNGLVMAGYQGWFSTPDDGLDRSWHHYQKKGKFEPGYASVDFWPDVSEYEKTYETAFLLPDGTRARVYSPADAGTVDRHFHWMKQYGIDGVYLQRFVSEIRHEKGKRHFDTVLENALRAARTYGRAVSIMYDLSGCTAADLAIVAQDWVAIRRRFGLDDPARNPTYLRHRNKPLVAVWGVGFNDNRKYATADVQQLIIKLKETELSLLIGVPYYWRTLDKDTLPDTLLHDLIRSCDVVMPWAVGRYNGETYTKTAAPVLEGDIRWCRENGVDYMPLAFPGFSWGNLKDSPSVYNQIPREKGAFFWKQVAGARAAGAQSLYVAMFDEIDEGTAIFKTLREGETPLNGSGRFIGIESGLPTDYYLWLTGQAGDWFHGKPGYGPTMPSRR</sequence>
<feature type="chain" id="PRO_5011512672" description="Xylosidase" evidence="1">
    <location>
        <begin position="19"/>
        <end position="408"/>
    </location>
</feature>
<keyword evidence="3" id="KW-1185">Reference proteome</keyword>
<keyword evidence="1" id="KW-0732">Signal</keyword>
<protein>
    <recommendedName>
        <fullName evidence="4">Xylosidase</fullName>
    </recommendedName>
</protein>
<gene>
    <name evidence="2" type="ORF">SAMN04488090_4398</name>
</gene>
<name>A0A1G9WRP0_9BACT</name>
<evidence type="ECO:0000313" key="3">
    <source>
        <dbReference type="Proteomes" id="UP000198901"/>
    </source>
</evidence>
<evidence type="ECO:0000256" key="1">
    <source>
        <dbReference type="SAM" id="SignalP"/>
    </source>
</evidence>
<dbReference type="Gene3D" id="3.20.20.80">
    <property type="entry name" value="Glycosidases"/>
    <property type="match status" value="1"/>
</dbReference>
<feature type="signal peptide" evidence="1">
    <location>
        <begin position="1"/>
        <end position="18"/>
    </location>
</feature>
<organism evidence="2 3">
    <name type="scientific">Siphonobacter aquaeclarae</name>
    <dbReference type="NCBI Taxonomy" id="563176"/>
    <lineage>
        <taxon>Bacteria</taxon>
        <taxon>Pseudomonadati</taxon>
        <taxon>Bacteroidota</taxon>
        <taxon>Cytophagia</taxon>
        <taxon>Cytophagales</taxon>
        <taxon>Cytophagaceae</taxon>
        <taxon>Siphonobacter</taxon>
    </lineage>
</organism>
<dbReference type="RefSeq" id="WP_093207900.1">
    <property type="nucleotide sequence ID" value="NZ_FNGS01000010.1"/>
</dbReference>
<dbReference type="AlphaFoldDB" id="A0A1G9WRP0"/>
<proteinExistence type="predicted"/>
<dbReference type="Proteomes" id="UP000198901">
    <property type="component" value="Unassembled WGS sequence"/>
</dbReference>